<feature type="transmembrane region" description="Helical" evidence="1">
    <location>
        <begin position="128"/>
        <end position="155"/>
    </location>
</feature>
<reference evidence="2" key="1">
    <citation type="journal article" date="2021" name="J. Hered.">
        <title>Genome Assembly of Salicaceae Populus deltoides (Eastern Cottonwood) I-69 Based on Nanopore Sequencing and Hi-C Technologies.</title>
        <authorList>
            <person name="Bai S."/>
            <person name="Wu H."/>
            <person name="Zhang J."/>
            <person name="Pan Z."/>
            <person name="Zhao W."/>
            <person name="Li Z."/>
            <person name="Tong C."/>
        </authorList>
    </citation>
    <scope>NUCLEOTIDE SEQUENCE</scope>
    <source>
        <tissue evidence="2">Leaf</tissue>
    </source>
</reference>
<accession>A0A8T2XEH3</accession>
<feature type="transmembrane region" description="Helical" evidence="1">
    <location>
        <begin position="29"/>
        <end position="48"/>
    </location>
</feature>
<evidence type="ECO:0008006" key="4">
    <source>
        <dbReference type="Google" id="ProtNLM"/>
    </source>
</evidence>
<evidence type="ECO:0000313" key="3">
    <source>
        <dbReference type="Proteomes" id="UP000807159"/>
    </source>
</evidence>
<feature type="transmembrane region" description="Helical" evidence="1">
    <location>
        <begin position="161"/>
        <end position="184"/>
    </location>
</feature>
<feature type="non-terminal residue" evidence="2">
    <location>
        <position position="216"/>
    </location>
</feature>
<comment type="caution">
    <text evidence="2">The sequence shown here is derived from an EMBL/GenBank/DDBJ whole genome shotgun (WGS) entry which is preliminary data.</text>
</comment>
<dbReference type="Proteomes" id="UP000807159">
    <property type="component" value="Chromosome 13"/>
</dbReference>
<keyword evidence="1" id="KW-0472">Membrane</keyword>
<proteinExistence type="predicted"/>
<sequence length="216" mass="24045">MPALRNPYMSVSLVLKASRQGNRKQRSGIQNLLVVAVLVAGVTFAGAIQMPQLRIKITAVHFNTTTTASRNRTEFNSITNSTALDSPTVSSLFDGYLCLDVWALNTSVVAAIILLWTNLNDVKFAPFALWFSSLMVGGSIYMMCLSFFFAVTIALWGGSNYGVFAIIIIVVGIVFFLAQTLLYIQWILPPSVNQIIEGKLSHYVYYISFFMLVYNW</sequence>
<keyword evidence="1" id="KW-0812">Transmembrane</keyword>
<name>A0A8T2XEH3_POPDE</name>
<keyword evidence="3" id="KW-1185">Reference proteome</keyword>
<evidence type="ECO:0000256" key="1">
    <source>
        <dbReference type="SAM" id="Phobius"/>
    </source>
</evidence>
<keyword evidence="1" id="KW-1133">Transmembrane helix</keyword>
<organism evidence="2 3">
    <name type="scientific">Populus deltoides</name>
    <name type="common">Eastern poplar</name>
    <name type="synonym">Eastern cottonwood</name>
    <dbReference type="NCBI Taxonomy" id="3696"/>
    <lineage>
        <taxon>Eukaryota</taxon>
        <taxon>Viridiplantae</taxon>
        <taxon>Streptophyta</taxon>
        <taxon>Embryophyta</taxon>
        <taxon>Tracheophyta</taxon>
        <taxon>Spermatophyta</taxon>
        <taxon>Magnoliopsida</taxon>
        <taxon>eudicotyledons</taxon>
        <taxon>Gunneridae</taxon>
        <taxon>Pentapetalae</taxon>
        <taxon>rosids</taxon>
        <taxon>fabids</taxon>
        <taxon>Malpighiales</taxon>
        <taxon>Salicaceae</taxon>
        <taxon>Saliceae</taxon>
        <taxon>Populus</taxon>
    </lineage>
</organism>
<feature type="transmembrane region" description="Helical" evidence="1">
    <location>
        <begin position="93"/>
        <end position="116"/>
    </location>
</feature>
<dbReference type="AlphaFoldDB" id="A0A8T2XEH3"/>
<gene>
    <name evidence="2" type="ORF">H0E87_022818</name>
</gene>
<evidence type="ECO:0000313" key="2">
    <source>
        <dbReference type="EMBL" id="KAH8490427.1"/>
    </source>
</evidence>
<dbReference type="EMBL" id="JACEGQ020000013">
    <property type="protein sequence ID" value="KAH8490427.1"/>
    <property type="molecule type" value="Genomic_DNA"/>
</dbReference>
<protein>
    <recommendedName>
        <fullName evidence="4">PGG domain-containing protein</fullName>
    </recommendedName>
</protein>